<sequence>MTPQRIQLRRVRGWRMPENTVVVSRPSRWGNPWTITDLLEEWQERTTPTLEEVRATAAENYRAWLSDDGADMGYPAGPGRRERILRELPTLRGWNLACWCPLPAPGQPDHCHAAVLLTVANAGAGEGGAGGDE</sequence>
<protein>
    <submittedName>
        <fullName evidence="2">DUF4326 domain-containing protein</fullName>
    </submittedName>
</protein>
<dbReference type="EMBL" id="JALPRX010000139">
    <property type="protein sequence ID" value="MCK8787688.1"/>
    <property type="molecule type" value="Genomic_DNA"/>
</dbReference>
<comment type="caution">
    <text evidence="2">The sequence shown here is derived from an EMBL/GenBank/DDBJ whole genome shotgun (WGS) entry which is preliminary data.</text>
</comment>
<feature type="domain" description="DUF4326" evidence="1">
    <location>
        <begin position="10"/>
        <end position="117"/>
    </location>
</feature>
<proteinExistence type="predicted"/>
<reference evidence="2" key="1">
    <citation type="submission" date="2022-04" db="EMBL/GenBank/DDBJ databases">
        <title>Roseomonas acroporae sp. nov., isolated from coral Acropora digitifera.</title>
        <authorList>
            <person name="Sun H."/>
        </authorList>
    </citation>
    <scope>NUCLEOTIDE SEQUENCE</scope>
    <source>
        <strain evidence="2">NAR14</strain>
    </source>
</reference>
<dbReference type="InterPro" id="IPR025475">
    <property type="entry name" value="DUF4326"/>
</dbReference>
<organism evidence="2 3">
    <name type="scientific">Roseomonas acroporae</name>
    <dbReference type="NCBI Taxonomy" id="2937791"/>
    <lineage>
        <taxon>Bacteria</taxon>
        <taxon>Pseudomonadati</taxon>
        <taxon>Pseudomonadota</taxon>
        <taxon>Alphaproteobacteria</taxon>
        <taxon>Acetobacterales</taxon>
        <taxon>Roseomonadaceae</taxon>
        <taxon>Roseomonas</taxon>
    </lineage>
</organism>
<evidence type="ECO:0000259" key="1">
    <source>
        <dbReference type="Pfam" id="PF14216"/>
    </source>
</evidence>
<evidence type="ECO:0000313" key="2">
    <source>
        <dbReference type="EMBL" id="MCK8787688.1"/>
    </source>
</evidence>
<name>A0A9X1YES9_9PROT</name>
<dbReference type="AlphaFoldDB" id="A0A9X1YES9"/>
<dbReference type="Proteomes" id="UP001139516">
    <property type="component" value="Unassembled WGS sequence"/>
</dbReference>
<evidence type="ECO:0000313" key="3">
    <source>
        <dbReference type="Proteomes" id="UP001139516"/>
    </source>
</evidence>
<dbReference type="Pfam" id="PF14216">
    <property type="entry name" value="DUF4326"/>
    <property type="match status" value="1"/>
</dbReference>
<dbReference type="RefSeq" id="WP_248669738.1">
    <property type="nucleotide sequence ID" value="NZ_JALPRX010000139.1"/>
</dbReference>
<gene>
    <name evidence="2" type="ORF">M0638_25300</name>
</gene>
<keyword evidence="3" id="KW-1185">Reference proteome</keyword>
<accession>A0A9X1YES9</accession>